<keyword evidence="2" id="KW-1185">Reference proteome</keyword>
<accession>A0ABN3WGQ4</accession>
<dbReference type="EMBL" id="BAAAVA010000008">
    <property type="protein sequence ID" value="GAA2914903.1"/>
    <property type="molecule type" value="Genomic_DNA"/>
</dbReference>
<evidence type="ECO:0000313" key="2">
    <source>
        <dbReference type="Proteomes" id="UP001501423"/>
    </source>
</evidence>
<dbReference type="Proteomes" id="UP001501423">
    <property type="component" value="Unassembled WGS sequence"/>
</dbReference>
<proteinExistence type="predicted"/>
<gene>
    <name evidence="1" type="ORF">GCM10010478_12380</name>
</gene>
<sequence length="78" mass="7322">MPAICSCARSALPPVTSGITAVTGRAAVSEGDADTAALLSGSGCVPQAAAAAQTAAAARTALSGAVTVGLVMAVPLVR</sequence>
<organism evidence="1 2">
    <name type="scientific">Streptomyces erythrogriseus</name>
    <dbReference type="NCBI Taxonomy" id="284027"/>
    <lineage>
        <taxon>Bacteria</taxon>
        <taxon>Bacillati</taxon>
        <taxon>Actinomycetota</taxon>
        <taxon>Actinomycetes</taxon>
        <taxon>Kitasatosporales</taxon>
        <taxon>Streptomycetaceae</taxon>
        <taxon>Streptomyces</taxon>
        <taxon>Streptomyces griseoincarnatus group</taxon>
    </lineage>
</organism>
<name>A0ABN3WGQ4_9ACTN</name>
<evidence type="ECO:0000313" key="1">
    <source>
        <dbReference type="EMBL" id="GAA2914903.1"/>
    </source>
</evidence>
<protein>
    <submittedName>
        <fullName evidence="1">Uncharacterized protein</fullName>
    </submittedName>
</protein>
<comment type="caution">
    <text evidence="1">The sequence shown here is derived from an EMBL/GenBank/DDBJ whole genome shotgun (WGS) entry which is preliminary data.</text>
</comment>
<reference evidence="1 2" key="1">
    <citation type="journal article" date="2019" name="Int. J. Syst. Evol. Microbiol.">
        <title>The Global Catalogue of Microorganisms (GCM) 10K type strain sequencing project: providing services to taxonomists for standard genome sequencing and annotation.</title>
        <authorList>
            <consortium name="The Broad Institute Genomics Platform"/>
            <consortium name="The Broad Institute Genome Sequencing Center for Infectious Disease"/>
            <person name="Wu L."/>
            <person name="Ma J."/>
        </authorList>
    </citation>
    <scope>NUCLEOTIDE SEQUENCE [LARGE SCALE GENOMIC DNA]</scope>
    <source>
        <strain evidence="1 2">JCM 9650</strain>
    </source>
</reference>